<accession>A0A6F8T0S9</accession>
<evidence type="ECO:0000313" key="2">
    <source>
        <dbReference type="Proteomes" id="UP000502894"/>
    </source>
</evidence>
<gene>
    <name evidence="1" type="ORF">TUM19329_04320</name>
</gene>
<dbReference type="PROSITE" id="PS51257">
    <property type="entry name" value="PROKAR_LIPOPROTEIN"/>
    <property type="match status" value="1"/>
</dbReference>
<name>A0A6F8T0S9_9GAMM</name>
<proteinExistence type="predicted"/>
<protein>
    <submittedName>
        <fullName evidence="1">Uncharacterized protein</fullName>
    </submittedName>
</protein>
<evidence type="ECO:0000313" key="1">
    <source>
        <dbReference type="EMBL" id="BCA94071.1"/>
    </source>
</evidence>
<dbReference type="RefSeq" id="WP_173236057.1">
    <property type="nucleotide sequence ID" value="NZ_AP022839.1"/>
</dbReference>
<organism evidence="1 2">
    <name type="scientific">Legionella antarctica</name>
    <dbReference type="NCBI Taxonomy" id="2708020"/>
    <lineage>
        <taxon>Bacteria</taxon>
        <taxon>Pseudomonadati</taxon>
        <taxon>Pseudomonadota</taxon>
        <taxon>Gammaproteobacteria</taxon>
        <taxon>Legionellales</taxon>
        <taxon>Legionellaceae</taxon>
        <taxon>Legionella</taxon>
    </lineage>
</organism>
<dbReference type="EMBL" id="AP022839">
    <property type="protein sequence ID" value="BCA94071.1"/>
    <property type="molecule type" value="Genomic_DNA"/>
</dbReference>
<sequence length="314" mass="33884">MGWRDRLWSAYGVVVDTTIESVSNTFNATGSLACIAGGAVFAISFKIDEALNASYYGAVHAMGTVILSAEFNEFNYRVNETIPFEDSLQKSGGVAYLMSDYLHKDVVYTTSALLISSGTVLRALGANIKQWQQGRTDKAYYNTHHGVMISSPAVQEFLYTNAESLSGSLAYTCLSAAIAGTFISSQVISPRQSLTYPCEGEFLVNETDYNGPVTGVSIPLAFMVTRNITLDLLGVALIKAQVEGLANATYGGGLFLKPADKPSDNASEPPSTLPAVIGVSAYLANSFFTKKLVHLRDERIMQETNYNQISINIS</sequence>
<reference evidence="1" key="1">
    <citation type="journal article" date="2020" name="Microbiol. Resour. Announc.">
        <title>Complete Genome Sequence of Novel Psychrotolerant Legionella Strain TUM19329, Isolated from Antarctic Lake Sediment.</title>
        <authorList>
            <person name="Shimada S."/>
            <person name="Nakai R."/>
            <person name="Aoki K."/>
            <person name="Shimoeda N."/>
            <person name="Ohno G."/>
            <person name="Miyazaki Y."/>
            <person name="Kudoh S."/>
            <person name="Imura S."/>
            <person name="Watanabe K."/>
            <person name="Ishii Y."/>
            <person name="Tateda K."/>
        </authorList>
    </citation>
    <scope>NUCLEOTIDE SEQUENCE [LARGE SCALE GENOMIC DNA]</scope>
    <source>
        <strain evidence="1">TUM19329</strain>
    </source>
</reference>
<keyword evidence="2" id="KW-1185">Reference proteome</keyword>
<dbReference type="AlphaFoldDB" id="A0A6F8T0S9"/>
<dbReference type="Proteomes" id="UP000502894">
    <property type="component" value="Chromosome"/>
</dbReference>
<dbReference type="KEGG" id="lant:TUM19329_04320"/>